<dbReference type="Gene3D" id="2.60.40.3140">
    <property type="match status" value="1"/>
</dbReference>
<keyword evidence="3" id="KW-1185">Reference proteome</keyword>
<feature type="domain" description="Transglutaminase-like" evidence="1">
    <location>
        <begin position="288"/>
        <end position="363"/>
    </location>
</feature>
<dbReference type="Gene3D" id="3.10.620.30">
    <property type="match status" value="1"/>
</dbReference>
<gene>
    <name evidence="2" type="ORF">J2W48_001750</name>
</gene>
<dbReference type="Proteomes" id="UP001269081">
    <property type="component" value="Unassembled WGS sequence"/>
</dbReference>
<dbReference type="Gene3D" id="2.60.120.1130">
    <property type="match status" value="1"/>
</dbReference>
<comment type="caution">
    <text evidence="2">The sequence shown here is derived from an EMBL/GenBank/DDBJ whole genome shotgun (WGS) entry which is preliminary data.</text>
</comment>
<dbReference type="Pfam" id="PF01841">
    <property type="entry name" value="Transglut_core"/>
    <property type="match status" value="1"/>
</dbReference>
<reference evidence="2 3" key="1">
    <citation type="submission" date="2023-07" db="EMBL/GenBank/DDBJ databases">
        <title>Sorghum-associated microbial communities from plants grown in Nebraska, USA.</title>
        <authorList>
            <person name="Schachtman D."/>
        </authorList>
    </citation>
    <scope>NUCLEOTIDE SEQUENCE [LARGE SCALE GENOMIC DNA]</scope>
    <source>
        <strain evidence="2 3">4129</strain>
    </source>
</reference>
<name>A0ABU1Y6F8_9FLAO</name>
<evidence type="ECO:0000313" key="2">
    <source>
        <dbReference type="EMBL" id="MDR7209812.1"/>
    </source>
</evidence>
<evidence type="ECO:0000313" key="3">
    <source>
        <dbReference type="Proteomes" id="UP001269081"/>
    </source>
</evidence>
<proteinExistence type="predicted"/>
<accession>A0ABU1Y6F8</accession>
<protein>
    <recommendedName>
        <fullName evidence="1">Transglutaminase-like domain-containing protein</fullName>
    </recommendedName>
</protein>
<evidence type="ECO:0000259" key="1">
    <source>
        <dbReference type="Pfam" id="PF01841"/>
    </source>
</evidence>
<sequence length="638" mass="73026">MKSTFVIVAFFSFFINGMAQKYELGKVTIAELQEKVHPKDSSAAAAILFNKGQVVVYDQGYSESFTQVRIKVYKKEGYKWSNFQIGVNPGKVGNVVITDAYTYNLVDGKIVKSNLKPEGEFIEKTNESYWVKKITMPEVREGCVIEYHYKIYGAPLYIHDWSFQNSIPVNYSELKTTIPDRFIFKKSFKGFFIPKVRQEFAKTYGTTAMQTTYVEENLPAMKQEVFVNNIDNYRSSISFELEAINIPGQYNKSISSDWNSVAKTIYEFQNFGPELNKTGYFEDDLKQVLLGKKTPDEKIIAILNYIKTTVKWNGYNSYACNVGVRKAYQQKTGNTAEINLMLTAMLRYAGLEANPVLVSTRENGIALFPNLNGFNYVIAAVEMSNGNVLLDATDKYAMPNVLPLRALNWKGRIIRKSGSSDDVDLIPKKNSEEIISMSYTVDSDGKVTGKTRKHSSDYIAMKFRNDVHEVKEDVYLEKLENENNKIEISEYKRTNENELSLPTLESFSFTGINLAETIEDKIYLCPMLFFAKFKNPFEQENREYPVDFGFPFSERYTINIQVPEGFIIETLPATSALNMEDNLGVFKFVSAVSEGQIQFSIQHQINEAIVSPEKYEMLKEYYKTMIAKETEKIVLKRI</sequence>
<organism evidence="2 3">
    <name type="scientific">Flavobacterium piscis</name>
    <dbReference type="NCBI Taxonomy" id="1114874"/>
    <lineage>
        <taxon>Bacteria</taxon>
        <taxon>Pseudomonadati</taxon>
        <taxon>Bacteroidota</taxon>
        <taxon>Flavobacteriia</taxon>
        <taxon>Flavobacteriales</taxon>
        <taxon>Flavobacteriaceae</taxon>
        <taxon>Flavobacterium</taxon>
    </lineage>
</organism>
<dbReference type="InterPro" id="IPR002931">
    <property type="entry name" value="Transglutaminase-like"/>
</dbReference>
<dbReference type="EMBL" id="JAVDWQ010000004">
    <property type="protein sequence ID" value="MDR7209812.1"/>
    <property type="molecule type" value="Genomic_DNA"/>
</dbReference>
<dbReference type="RefSeq" id="WP_310280344.1">
    <property type="nucleotide sequence ID" value="NZ_JAVDWQ010000004.1"/>
</dbReference>